<gene>
    <name evidence="2" type="ORF">FHX37_0947</name>
</gene>
<evidence type="ECO:0000313" key="3">
    <source>
        <dbReference type="Proteomes" id="UP000317422"/>
    </source>
</evidence>
<reference evidence="2 3" key="1">
    <citation type="submission" date="2019-06" db="EMBL/GenBank/DDBJ databases">
        <title>Sequencing the genomes of 1000 actinobacteria strains.</title>
        <authorList>
            <person name="Klenk H.-P."/>
        </authorList>
    </citation>
    <scope>NUCLEOTIDE SEQUENCE [LARGE SCALE GENOMIC DNA]</scope>
    <source>
        <strain evidence="2 3">DSM 45015</strain>
    </source>
</reference>
<keyword evidence="3" id="KW-1185">Reference proteome</keyword>
<dbReference type="SUPFAM" id="SSF50800">
    <property type="entry name" value="PK beta-barrel domain-like"/>
    <property type="match status" value="1"/>
</dbReference>
<organism evidence="2 3">
    <name type="scientific">Haloactinospora alba</name>
    <dbReference type="NCBI Taxonomy" id="405555"/>
    <lineage>
        <taxon>Bacteria</taxon>
        <taxon>Bacillati</taxon>
        <taxon>Actinomycetota</taxon>
        <taxon>Actinomycetes</taxon>
        <taxon>Streptosporangiales</taxon>
        <taxon>Nocardiopsidaceae</taxon>
        <taxon>Haloactinospora</taxon>
    </lineage>
</organism>
<dbReference type="InterPro" id="IPR011037">
    <property type="entry name" value="Pyrv_Knase-like_insert_dom_sf"/>
</dbReference>
<dbReference type="InterPro" id="IPR005302">
    <property type="entry name" value="MoCF_Sase_C"/>
</dbReference>
<comment type="caution">
    <text evidence="2">The sequence shown here is derived from an EMBL/GenBank/DDBJ whole genome shotgun (WGS) entry which is preliminary data.</text>
</comment>
<dbReference type="OrthoDB" id="9801223at2"/>
<name>A0A543NGS5_9ACTN</name>
<sequence>MAPPSVVRSVNVGRVAEAAWAGRLKRTAIDKTPVTGRVGVYEEGVAGDSQADLEHHGGRDQAVYAYPREGLDRWEERLGRRLGDGAFGENLTTAGLDVNAALIGERWRVGTVLLEATLPRTPCGVFQAWLAEAGWTKRFTEEGRTGVYLRVLEEGSLAAGDGVTVVHRPAHGITVMAAFRAYYERDLDLLRRVLRIPGRSPSWERTAAQLERQLSNG</sequence>
<evidence type="ECO:0000259" key="1">
    <source>
        <dbReference type="PROSITE" id="PS51340"/>
    </source>
</evidence>
<dbReference type="EMBL" id="VFQC01000001">
    <property type="protein sequence ID" value="TQN31058.1"/>
    <property type="molecule type" value="Genomic_DNA"/>
</dbReference>
<dbReference type="GO" id="GO:0003824">
    <property type="term" value="F:catalytic activity"/>
    <property type="evidence" value="ECO:0007669"/>
    <property type="project" value="InterPro"/>
</dbReference>
<dbReference type="PROSITE" id="PS51340">
    <property type="entry name" value="MOSC"/>
    <property type="match status" value="1"/>
</dbReference>
<proteinExistence type="predicted"/>
<accession>A0A543NGS5</accession>
<protein>
    <submittedName>
        <fullName evidence="2">MOSC domain-containing protein YiiM</fullName>
    </submittedName>
</protein>
<dbReference type="GO" id="GO:0030151">
    <property type="term" value="F:molybdenum ion binding"/>
    <property type="evidence" value="ECO:0007669"/>
    <property type="project" value="InterPro"/>
</dbReference>
<feature type="domain" description="MOSC" evidence="1">
    <location>
        <begin position="32"/>
        <end position="166"/>
    </location>
</feature>
<dbReference type="InterPro" id="IPR052353">
    <property type="entry name" value="Benzoxazolinone_Detox_Enz"/>
</dbReference>
<dbReference type="Pfam" id="PF03473">
    <property type="entry name" value="MOSC"/>
    <property type="match status" value="1"/>
</dbReference>
<dbReference type="Gene3D" id="2.40.33.20">
    <property type="entry name" value="PK beta-barrel domain-like"/>
    <property type="match status" value="1"/>
</dbReference>
<dbReference type="PANTHER" id="PTHR30212:SF2">
    <property type="entry name" value="PROTEIN YIIM"/>
    <property type="match status" value="1"/>
</dbReference>
<evidence type="ECO:0000313" key="2">
    <source>
        <dbReference type="EMBL" id="TQN31058.1"/>
    </source>
</evidence>
<dbReference type="RefSeq" id="WP_141922328.1">
    <property type="nucleotide sequence ID" value="NZ_VFQC01000001.1"/>
</dbReference>
<dbReference type="GO" id="GO:0030170">
    <property type="term" value="F:pyridoxal phosphate binding"/>
    <property type="evidence" value="ECO:0007669"/>
    <property type="project" value="InterPro"/>
</dbReference>
<dbReference type="AlphaFoldDB" id="A0A543NGS5"/>
<dbReference type="Proteomes" id="UP000317422">
    <property type="component" value="Unassembled WGS sequence"/>
</dbReference>
<dbReference type="PANTHER" id="PTHR30212">
    <property type="entry name" value="PROTEIN YIIM"/>
    <property type="match status" value="1"/>
</dbReference>